<reference evidence="2" key="1">
    <citation type="submission" date="2020-06" db="EMBL/GenBank/DDBJ databases">
        <authorList>
            <person name="Dong N."/>
        </authorList>
    </citation>
    <scope>NUCLEOTIDE SEQUENCE</scope>
    <source>
        <strain evidence="2">R1692</strain>
    </source>
</reference>
<name>A0ABT7NND6_9SPHI</name>
<reference evidence="2" key="2">
    <citation type="journal article" date="2022" name="Sci. Total Environ.">
        <title>Prevalence, transmission, and molecular epidemiology of tet(X)-positive bacteria among humans, animals, and environmental niches in China: An epidemiological, and genomic-based study.</title>
        <authorList>
            <person name="Dong N."/>
            <person name="Zeng Y."/>
            <person name="Cai C."/>
            <person name="Sun C."/>
            <person name="Lu J."/>
            <person name="Liu C."/>
            <person name="Zhou H."/>
            <person name="Sun Q."/>
            <person name="Shu L."/>
            <person name="Wang H."/>
            <person name="Wang Y."/>
            <person name="Wang S."/>
            <person name="Wu C."/>
            <person name="Chan E.W."/>
            <person name="Chen G."/>
            <person name="Shen Z."/>
            <person name="Chen S."/>
            <person name="Zhang R."/>
        </authorList>
    </citation>
    <scope>NUCLEOTIDE SEQUENCE</scope>
    <source>
        <strain evidence="2">R1692</strain>
    </source>
</reference>
<accession>A0ABT7NND6</accession>
<dbReference type="EMBL" id="JACAGK010000027">
    <property type="protein sequence ID" value="MDM1048723.1"/>
    <property type="molecule type" value="Genomic_DNA"/>
</dbReference>
<feature type="chain" id="PRO_5046665620" description="TerB family tellurite resistance protein" evidence="1">
    <location>
        <begin position="24"/>
        <end position="222"/>
    </location>
</feature>
<comment type="caution">
    <text evidence="2">The sequence shown here is derived from an EMBL/GenBank/DDBJ whole genome shotgun (WGS) entry which is preliminary data.</text>
</comment>
<evidence type="ECO:0008006" key="4">
    <source>
        <dbReference type="Google" id="ProtNLM"/>
    </source>
</evidence>
<feature type="signal peptide" evidence="1">
    <location>
        <begin position="1"/>
        <end position="23"/>
    </location>
</feature>
<sequence length="222" mass="25548">MNSMDKKLIISVLLASIVTHTNAQNTAEWLRQKRTQNRYSLEQVLAANVYTDYIKKGYDVLAAGLAAVAGSKRSELEGHRTFFERVRMGMIRAIPISYEQKFQRINLRISYNLRLAAKLSENSALAASEKQYFRGVFSRINLDRMRREEKLKTVLSASEPAMKDHQRINFLDRCLAEMESEFAFSKTIVMDLDALIAARGAQKREYHRLNRLLLGKEVVDEN</sequence>
<evidence type="ECO:0000313" key="2">
    <source>
        <dbReference type="EMBL" id="MDM1048723.1"/>
    </source>
</evidence>
<evidence type="ECO:0000256" key="1">
    <source>
        <dbReference type="SAM" id="SignalP"/>
    </source>
</evidence>
<dbReference type="RefSeq" id="WP_286651436.1">
    <property type="nucleotide sequence ID" value="NZ_JACAGK010000027.1"/>
</dbReference>
<dbReference type="Proteomes" id="UP001170954">
    <property type="component" value="Unassembled WGS sequence"/>
</dbReference>
<keyword evidence="3" id="KW-1185">Reference proteome</keyword>
<organism evidence="2 3">
    <name type="scientific">Sphingobacterium hotanense</name>
    <dbReference type="NCBI Taxonomy" id="649196"/>
    <lineage>
        <taxon>Bacteria</taxon>
        <taxon>Pseudomonadati</taxon>
        <taxon>Bacteroidota</taxon>
        <taxon>Sphingobacteriia</taxon>
        <taxon>Sphingobacteriales</taxon>
        <taxon>Sphingobacteriaceae</taxon>
        <taxon>Sphingobacterium</taxon>
    </lineage>
</organism>
<protein>
    <recommendedName>
        <fullName evidence="4">TerB family tellurite resistance protein</fullName>
    </recommendedName>
</protein>
<evidence type="ECO:0000313" key="3">
    <source>
        <dbReference type="Proteomes" id="UP001170954"/>
    </source>
</evidence>
<proteinExistence type="predicted"/>
<gene>
    <name evidence="2" type="ORF">HX018_10780</name>
</gene>
<keyword evidence="1" id="KW-0732">Signal</keyword>